<dbReference type="GO" id="GO:0006457">
    <property type="term" value="P:protein folding"/>
    <property type="evidence" value="ECO:0007669"/>
    <property type="project" value="InterPro"/>
</dbReference>
<evidence type="ECO:0000256" key="5">
    <source>
        <dbReference type="ARBA" id="ARBA00023110"/>
    </source>
</evidence>
<dbReference type="Gene3D" id="2.40.100.10">
    <property type="entry name" value="Cyclophilin-like"/>
    <property type="match status" value="1"/>
</dbReference>
<reference evidence="9 10" key="1">
    <citation type="journal article" date="2021" name="Sci. Rep.">
        <title>The genome of the diatom Chaetoceros tenuissimus carries an ancient integrated fragment of an extant virus.</title>
        <authorList>
            <person name="Hongo Y."/>
            <person name="Kimura K."/>
            <person name="Takaki Y."/>
            <person name="Yoshida Y."/>
            <person name="Baba S."/>
            <person name="Kobayashi G."/>
            <person name="Nagasaki K."/>
            <person name="Hano T."/>
            <person name="Tomaru Y."/>
        </authorList>
    </citation>
    <scope>NUCLEOTIDE SEQUENCE [LARGE SCALE GENOMIC DNA]</scope>
    <source>
        <strain evidence="9 10">NIES-3715</strain>
    </source>
</reference>
<keyword evidence="4" id="KW-0677">Repeat</keyword>
<dbReference type="FunFam" id="2.40.100.10:FF:000003">
    <property type="entry name" value="Peptidylprolyl isomerase domain and WD repeat-containing 1"/>
    <property type="match status" value="1"/>
</dbReference>
<dbReference type="SUPFAM" id="SSF50891">
    <property type="entry name" value="Cyclophilin-like"/>
    <property type="match status" value="1"/>
</dbReference>
<evidence type="ECO:0000256" key="7">
    <source>
        <dbReference type="SAM" id="MobiDB-lite"/>
    </source>
</evidence>
<dbReference type="PANTHER" id="PTHR45625">
    <property type="entry name" value="PEPTIDYL-PROLYL CIS-TRANS ISOMERASE-RELATED"/>
    <property type="match status" value="1"/>
</dbReference>
<evidence type="ECO:0000256" key="4">
    <source>
        <dbReference type="ARBA" id="ARBA00022737"/>
    </source>
</evidence>
<evidence type="ECO:0000313" key="9">
    <source>
        <dbReference type="EMBL" id="GFH54538.1"/>
    </source>
</evidence>
<name>A0AAD3CYU2_9STRA</name>
<dbReference type="GO" id="GO:0003755">
    <property type="term" value="F:peptidyl-prolyl cis-trans isomerase activity"/>
    <property type="evidence" value="ECO:0007669"/>
    <property type="project" value="UniProtKB-KW"/>
</dbReference>
<dbReference type="Proteomes" id="UP001054902">
    <property type="component" value="Unassembled WGS sequence"/>
</dbReference>
<dbReference type="Pfam" id="PF00160">
    <property type="entry name" value="Pro_isomerase"/>
    <property type="match status" value="1"/>
</dbReference>
<dbReference type="SMART" id="SM00320">
    <property type="entry name" value="WD40"/>
    <property type="match status" value="4"/>
</dbReference>
<dbReference type="PRINTS" id="PR00153">
    <property type="entry name" value="CSAPPISMRASE"/>
</dbReference>
<dbReference type="InterPro" id="IPR036322">
    <property type="entry name" value="WD40_repeat_dom_sf"/>
</dbReference>
<dbReference type="CDD" id="cd01927">
    <property type="entry name" value="cyclophilin_WD40"/>
    <property type="match status" value="1"/>
</dbReference>
<feature type="region of interest" description="Disordered" evidence="7">
    <location>
        <begin position="1"/>
        <end position="28"/>
    </location>
</feature>
<dbReference type="EC" id="5.2.1.8" evidence="2"/>
<keyword evidence="5" id="KW-0697">Rotamase</keyword>
<feature type="domain" description="PPIase cyclophilin-type" evidence="8">
    <location>
        <begin position="548"/>
        <end position="702"/>
    </location>
</feature>
<dbReference type="PANTHER" id="PTHR45625:SF4">
    <property type="entry name" value="PEPTIDYLPROLYL ISOMERASE DOMAIN AND WD REPEAT-CONTAINING PROTEIN 1"/>
    <property type="match status" value="1"/>
</dbReference>
<keyword evidence="3" id="KW-0853">WD repeat</keyword>
<dbReference type="InterPro" id="IPR001680">
    <property type="entry name" value="WD40_rpt"/>
</dbReference>
<keyword evidence="6" id="KW-0413">Isomerase</keyword>
<feature type="compositionally biased region" description="Basic and acidic residues" evidence="7">
    <location>
        <begin position="1"/>
        <end position="11"/>
    </location>
</feature>
<dbReference type="Pfam" id="PF00400">
    <property type="entry name" value="WD40"/>
    <property type="match status" value="1"/>
</dbReference>
<dbReference type="PROSITE" id="PS00170">
    <property type="entry name" value="CSA_PPIASE_1"/>
    <property type="match status" value="1"/>
</dbReference>
<gene>
    <name evidence="9" type="ORF">CTEN210_11014</name>
</gene>
<sequence>MSSEERNEPATKRPRLLTKKSSRNENEIPNSQYYQVSYAHRSVVTRTIHSIKHDMILTSSQDGIVKFWKRTSVSSPPSLDPKAAKESEVSGQCIEFIKSYQSHTMPILNLVMSHDGDNAASVGEDSIIKFYDVGGFDVTGMIRVKDEYTLSSAAAFLGEQQTLLAVASGSNVKSNIGAIYVFSAMTLSPIPVKTIQLHASKVLHMTYNYAHHTVISCDQKGVIEYWNGSILSSRNIGGNTSGTTSFISDYDTIDEHADGTSTQDDAENAAYSALGEAASADRNGIRFSSKMDTDLYNLVKKKIHAIAFTMSPTGQNFAIYGSDRKVRLFDFRTGKTVVQYDERMKVYEKQLSSGKSTMDAIDFGNRAAREREMGDTTIMDTDKGQTNYQECGNQVLTIQFDPSGRYFILPTMIGVKVIEWSTNKCKKVIGKGDASTLRFLGGLLILGKAKVDKQMMLARNATVANSASSKSKEDDDIVSDSLFVTMAFNKRRFYIFSHLDTISKADESGDIEEQQRVAISRDILNEPPDQDDLIINQINGNDTKDSKLGKEAILRTTMGDIHIKLFPDETPKTVENFCGHARNGYYDNVIFHRVIKSFMIQTGDPLGDGTGGESIWGGEFEDEIVKGLRHDRPFTVSMANAGPNTNGSQFFITTVPTPWLDNKHTVFGRVTRGMDVCSTIENVKVDELDKPFEEISILSVDIL</sequence>
<organism evidence="9 10">
    <name type="scientific">Chaetoceros tenuissimus</name>
    <dbReference type="NCBI Taxonomy" id="426638"/>
    <lineage>
        <taxon>Eukaryota</taxon>
        <taxon>Sar</taxon>
        <taxon>Stramenopiles</taxon>
        <taxon>Ochrophyta</taxon>
        <taxon>Bacillariophyta</taxon>
        <taxon>Coscinodiscophyceae</taxon>
        <taxon>Chaetocerotophycidae</taxon>
        <taxon>Chaetocerotales</taxon>
        <taxon>Chaetocerotaceae</taxon>
        <taxon>Chaetoceros</taxon>
    </lineage>
</organism>
<accession>A0AAD3CYU2</accession>
<dbReference type="Gene3D" id="2.130.10.10">
    <property type="entry name" value="YVTN repeat-like/Quinoprotein amine dehydrogenase"/>
    <property type="match status" value="2"/>
</dbReference>
<dbReference type="InterPro" id="IPR015943">
    <property type="entry name" value="WD40/YVTN_repeat-like_dom_sf"/>
</dbReference>
<evidence type="ECO:0000256" key="6">
    <source>
        <dbReference type="ARBA" id="ARBA00023235"/>
    </source>
</evidence>
<dbReference type="InterPro" id="IPR029000">
    <property type="entry name" value="Cyclophilin-like_dom_sf"/>
</dbReference>
<proteinExistence type="predicted"/>
<dbReference type="SUPFAM" id="SSF50978">
    <property type="entry name" value="WD40 repeat-like"/>
    <property type="match status" value="1"/>
</dbReference>
<dbReference type="EMBL" id="BLLK01000047">
    <property type="protein sequence ID" value="GFH54538.1"/>
    <property type="molecule type" value="Genomic_DNA"/>
</dbReference>
<dbReference type="InterPro" id="IPR044666">
    <property type="entry name" value="Cyclophilin_A-like"/>
</dbReference>
<feature type="compositionally biased region" description="Basic residues" evidence="7">
    <location>
        <begin position="12"/>
        <end position="21"/>
    </location>
</feature>
<dbReference type="PROSITE" id="PS50072">
    <property type="entry name" value="CSA_PPIASE_2"/>
    <property type="match status" value="1"/>
</dbReference>
<protein>
    <recommendedName>
        <fullName evidence="2">peptidylprolyl isomerase</fullName>
        <ecNumber evidence="2">5.2.1.8</ecNumber>
    </recommendedName>
</protein>
<evidence type="ECO:0000256" key="3">
    <source>
        <dbReference type="ARBA" id="ARBA00022574"/>
    </source>
</evidence>
<keyword evidence="10" id="KW-1185">Reference proteome</keyword>
<evidence type="ECO:0000259" key="8">
    <source>
        <dbReference type="PROSITE" id="PS50072"/>
    </source>
</evidence>
<dbReference type="AlphaFoldDB" id="A0AAD3CYU2"/>
<dbReference type="GO" id="GO:0005634">
    <property type="term" value="C:nucleus"/>
    <property type="evidence" value="ECO:0007669"/>
    <property type="project" value="UniProtKB-ARBA"/>
</dbReference>
<comment type="caution">
    <text evidence="9">The sequence shown here is derived from an EMBL/GenBank/DDBJ whole genome shotgun (WGS) entry which is preliminary data.</text>
</comment>
<comment type="catalytic activity">
    <reaction evidence="1">
        <text>[protein]-peptidylproline (omega=180) = [protein]-peptidylproline (omega=0)</text>
        <dbReference type="Rhea" id="RHEA:16237"/>
        <dbReference type="Rhea" id="RHEA-COMP:10747"/>
        <dbReference type="Rhea" id="RHEA-COMP:10748"/>
        <dbReference type="ChEBI" id="CHEBI:83833"/>
        <dbReference type="ChEBI" id="CHEBI:83834"/>
        <dbReference type="EC" id="5.2.1.8"/>
    </reaction>
</comment>
<evidence type="ECO:0000256" key="2">
    <source>
        <dbReference type="ARBA" id="ARBA00013194"/>
    </source>
</evidence>
<evidence type="ECO:0000256" key="1">
    <source>
        <dbReference type="ARBA" id="ARBA00000971"/>
    </source>
</evidence>
<dbReference type="InterPro" id="IPR020892">
    <property type="entry name" value="Cyclophilin-type_PPIase_CS"/>
</dbReference>
<evidence type="ECO:0000313" key="10">
    <source>
        <dbReference type="Proteomes" id="UP001054902"/>
    </source>
</evidence>
<dbReference type="InterPro" id="IPR002130">
    <property type="entry name" value="Cyclophilin-type_PPIase_dom"/>
</dbReference>